<comment type="pathway">
    <text evidence="5">Cofactor biosynthesis; coenzyme A biosynthesis; CoA from (R)-pantothenate: step 5/5.</text>
</comment>
<dbReference type="EC" id="2.7.1.24" evidence="5 6"/>
<dbReference type="CDD" id="cd02022">
    <property type="entry name" value="DPCK"/>
    <property type="match status" value="1"/>
</dbReference>
<evidence type="ECO:0000256" key="6">
    <source>
        <dbReference type="NCBIfam" id="TIGR00152"/>
    </source>
</evidence>
<dbReference type="NCBIfam" id="TIGR00152">
    <property type="entry name" value="dephospho-CoA kinase"/>
    <property type="match status" value="1"/>
</dbReference>
<comment type="subcellular location">
    <subcellularLocation>
        <location evidence="5">Cytoplasm</location>
    </subcellularLocation>
</comment>
<evidence type="ECO:0000256" key="4">
    <source>
        <dbReference type="ARBA" id="ARBA00022993"/>
    </source>
</evidence>
<name>A0A0M0KGZ4_ALKHA</name>
<dbReference type="PANTHER" id="PTHR10695:SF46">
    <property type="entry name" value="BIFUNCTIONAL COENZYME A SYNTHASE-RELATED"/>
    <property type="match status" value="1"/>
</dbReference>
<dbReference type="GO" id="GO:0004140">
    <property type="term" value="F:dephospho-CoA kinase activity"/>
    <property type="evidence" value="ECO:0007669"/>
    <property type="project" value="UniProtKB-UniRule"/>
</dbReference>
<dbReference type="GO" id="GO:0005737">
    <property type="term" value="C:cytoplasm"/>
    <property type="evidence" value="ECO:0007669"/>
    <property type="project" value="UniProtKB-SubCell"/>
</dbReference>
<comment type="function">
    <text evidence="5">Catalyzes the phosphorylation of the 3'-hydroxyl group of dephosphocoenzyme A to form coenzyme A.</text>
</comment>
<dbReference type="HAMAP" id="MF_00376">
    <property type="entry name" value="Dephospho_CoA_kinase"/>
    <property type="match status" value="1"/>
</dbReference>
<comment type="catalytic activity">
    <reaction evidence="5">
        <text>3'-dephospho-CoA + ATP = ADP + CoA + H(+)</text>
        <dbReference type="Rhea" id="RHEA:18245"/>
        <dbReference type="ChEBI" id="CHEBI:15378"/>
        <dbReference type="ChEBI" id="CHEBI:30616"/>
        <dbReference type="ChEBI" id="CHEBI:57287"/>
        <dbReference type="ChEBI" id="CHEBI:57328"/>
        <dbReference type="ChEBI" id="CHEBI:456216"/>
        <dbReference type="EC" id="2.7.1.24"/>
    </reaction>
</comment>
<dbReference type="EMBL" id="LILD01000001">
    <property type="protein sequence ID" value="KOO38120.1"/>
    <property type="molecule type" value="Genomic_DNA"/>
</dbReference>
<comment type="caution">
    <text evidence="7">The sequence shown here is derived from an EMBL/GenBank/DDBJ whole genome shotgun (WGS) entry which is preliminary data.</text>
</comment>
<evidence type="ECO:0000256" key="1">
    <source>
        <dbReference type="ARBA" id="ARBA00009018"/>
    </source>
</evidence>
<dbReference type="PROSITE" id="PS51219">
    <property type="entry name" value="DPCK"/>
    <property type="match status" value="1"/>
</dbReference>
<comment type="similarity">
    <text evidence="1 5">Belongs to the CoaE family.</text>
</comment>
<dbReference type="Gene3D" id="3.40.50.300">
    <property type="entry name" value="P-loop containing nucleotide triphosphate hydrolases"/>
    <property type="match status" value="1"/>
</dbReference>
<evidence type="ECO:0000256" key="3">
    <source>
        <dbReference type="ARBA" id="ARBA00022840"/>
    </source>
</evidence>
<dbReference type="Pfam" id="PF01121">
    <property type="entry name" value="CoaE"/>
    <property type="match status" value="1"/>
</dbReference>
<proteinExistence type="inferred from homology"/>
<dbReference type="GO" id="GO:0005524">
    <property type="term" value="F:ATP binding"/>
    <property type="evidence" value="ECO:0007669"/>
    <property type="project" value="UniProtKB-UniRule"/>
</dbReference>
<sequence length="203" mass="23020">MKMMIGLTGGIASGKSSVAKMMEELGLPIVDADQVARDVVEPGMPAYEAIVTHFGTGVVNDDGTLNRKALGSIVFQQEEERRVLNEIVHPAVRRQMQQQKEQLIRSGEKTIVFDIPLLYESNLFYLVEKVLLVYVDEHTQLQRLMNRDQAGKDDAIHRIRSQRPLESKRDRADAIIDNSGTLDATKRQLIDILKRWKVIPEDQ</sequence>
<keyword evidence="5 7" id="KW-0418">Kinase</keyword>
<dbReference type="InterPro" id="IPR001977">
    <property type="entry name" value="Depp_CoAkinase"/>
</dbReference>
<evidence type="ECO:0000256" key="5">
    <source>
        <dbReference type="HAMAP-Rule" id="MF_00376"/>
    </source>
</evidence>
<keyword evidence="3 5" id="KW-0067">ATP-binding</keyword>
<keyword evidence="5" id="KW-0808">Transferase</keyword>
<feature type="binding site" evidence="5">
    <location>
        <begin position="12"/>
        <end position="17"/>
    </location>
    <ligand>
        <name>ATP</name>
        <dbReference type="ChEBI" id="CHEBI:30616"/>
    </ligand>
</feature>
<dbReference type="PANTHER" id="PTHR10695">
    <property type="entry name" value="DEPHOSPHO-COA KINASE-RELATED"/>
    <property type="match status" value="1"/>
</dbReference>
<dbReference type="SUPFAM" id="SSF52540">
    <property type="entry name" value="P-loop containing nucleoside triphosphate hydrolases"/>
    <property type="match status" value="1"/>
</dbReference>
<evidence type="ECO:0000256" key="2">
    <source>
        <dbReference type="ARBA" id="ARBA00022741"/>
    </source>
</evidence>
<dbReference type="AlphaFoldDB" id="A0A0M0KGZ4"/>
<keyword evidence="4 5" id="KW-0173">Coenzyme A biosynthesis</keyword>
<reference evidence="7" key="1">
    <citation type="submission" date="2015-08" db="EMBL/GenBank/DDBJ databases">
        <title>Complete DNA Sequence of Pseudomonas syringae pv. actinidiae, the Causal Agent of Kiwifruit Canker Disease.</title>
        <authorList>
            <person name="Rikkerink E.H.A."/>
            <person name="Fineran P.C."/>
        </authorList>
    </citation>
    <scope>NUCLEOTIDE SEQUENCE</scope>
    <source>
        <strain evidence="7">DSM 13666</strain>
    </source>
</reference>
<dbReference type="FunFam" id="3.40.50.300:FF:000485">
    <property type="entry name" value="Dephospho-CoA kinase CAB5"/>
    <property type="match status" value="1"/>
</dbReference>
<keyword evidence="5" id="KW-0963">Cytoplasm</keyword>
<dbReference type="PATRIC" id="fig|136160.3.peg.1067"/>
<accession>A0A0M0KGZ4</accession>
<protein>
    <recommendedName>
        <fullName evidence="5 6">Dephospho-CoA kinase</fullName>
        <ecNumber evidence="5 6">2.7.1.24</ecNumber>
    </recommendedName>
    <alternativeName>
        <fullName evidence="5">Dephosphocoenzyme A kinase</fullName>
    </alternativeName>
</protein>
<gene>
    <name evidence="5" type="primary">coaE</name>
    <name evidence="7" type="ORF">AMD02_04040</name>
</gene>
<organism evidence="7">
    <name type="scientific">Halalkalibacterium halodurans</name>
    <name type="common">Bacillus halodurans</name>
    <dbReference type="NCBI Taxonomy" id="86665"/>
    <lineage>
        <taxon>Bacteria</taxon>
        <taxon>Bacillati</taxon>
        <taxon>Bacillota</taxon>
        <taxon>Bacilli</taxon>
        <taxon>Bacillales</taxon>
        <taxon>Bacillaceae</taxon>
        <taxon>Halalkalibacterium (ex Joshi et al. 2022)</taxon>
    </lineage>
</organism>
<keyword evidence="2 5" id="KW-0547">Nucleotide-binding</keyword>
<dbReference type="InterPro" id="IPR027417">
    <property type="entry name" value="P-loop_NTPase"/>
</dbReference>
<evidence type="ECO:0000313" key="7">
    <source>
        <dbReference type="EMBL" id="KOO38120.1"/>
    </source>
</evidence>
<dbReference type="UniPathway" id="UPA00241">
    <property type="reaction ID" value="UER00356"/>
</dbReference>
<dbReference type="GO" id="GO:0015937">
    <property type="term" value="P:coenzyme A biosynthetic process"/>
    <property type="evidence" value="ECO:0007669"/>
    <property type="project" value="UniProtKB-UniRule"/>
</dbReference>